<evidence type="ECO:0000256" key="2">
    <source>
        <dbReference type="ARBA" id="ARBA00022640"/>
    </source>
</evidence>
<reference evidence="12" key="1">
    <citation type="journal article" date="2015" name="Appl Plant Sci">
        <title>Biodiversity comparison among phylogenetic diversity metrics and between three North American prairies.</title>
        <authorList>
            <person name="Kellar P.R."/>
            <person name="Ahrendsen D.L."/>
            <person name="Aust S.K."/>
            <person name="Jones A.R."/>
            <person name="Pires J.C."/>
        </authorList>
    </citation>
    <scope>NUCLEOTIDE SEQUENCE</scope>
</reference>
<feature type="active site" evidence="8">
    <location>
        <position position="101"/>
    </location>
</feature>
<dbReference type="InterPro" id="IPR023562">
    <property type="entry name" value="ClpP/TepA"/>
</dbReference>
<evidence type="ECO:0000256" key="6">
    <source>
        <dbReference type="ARBA" id="ARBA00034021"/>
    </source>
</evidence>
<keyword evidence="2 12" id="KW-0934">Plastid</keyword>
<dbReference type="GO" id="GO:0004176">
    <property type="term" value="F:ATP-dependent peptidase activity"/>
    <property type="evidence" value="ECO:0007669"/>
    <property type="project" value="InterPro"/>
</dbReference>
<dbReference type="InterPro" id="IPR029045">
    <property type="entry name" value="ClpP/crotonase-like_dom_sf"/>
</dbReference>
<reference evidence="13" key="2">
    <citation type="journal article" date="2019" name="Genome Biol. Evol.">
        <title>Lost and Found: Return of the Inverted Repeat in the Legume Clade Defined by Its Absence.</title>
        <authorList>
            <person name="Choi I.S."/>
            <person name="Jansen R."/>
            <person name="Ruhlman T."/>
        </authorList>
    </citation>
    <scope>NUCLEOTIDE SEQUENCE</scope>
</reference>
<accession>A0A0K0LWT7</accession>
<geneLocation type="plastid" evidence="12"/>
<dbReference type="Gene3D" id="3.90.226.10">
    <property type="entry name" value="2-enoyl-CoA Hydratase, Chain A, domain 1"/>
    <property type="match status" value="1"/>
</dbReference>
<dbReference type="GO" id="GO:0006515">
    <property type="term" value="P:protein quality control for misfolded or incompletely synthesized proteins"/>
    <property type="evidence" value="ECO:0007669"/>
    <property type="project" value="TreeGrafter"/>
</dbReference>
<evidence type="ECO:0000256" key="8">
    <source>
        <dbReference type="PROSITE-ProRule" id="PRU10085"/>
    </source>
</evidence>
<comment type="function">
    <text evidence="7">Cleaves peptides in various proteins in a process that requires ATP hydrolysis. Has a chymotrypsin-like activity. Plays a major role in the degradation of misfolded proteins.</text>
</comment>
<evidence type="ECO:0000256" key="9">
    <source>
        <dbReference type="PROSITE-ProRule" id="PRU10086"/>
    </source>
</evidence>
<feature type="active site" description="Nucleophile" evidence="7">
    <location>
        <position position="101"/>
    </location>
</feature>
<dbReference type="EMBL" id="KP126862">
    <property type="protein sequence ID" value="AJE72541.1"/>
    <property type="molecule type" value="Genomic_DNA"/>
</dbReference>
<comment type="subcellular location">
    <subcellularLocation>
        <location evidence="7">Cytoplasm</location>
    </subcellularLocation>
</comment>
<dbReference type="GO" id="GO:0009368">
    <property type="term" value="C:endopeptidase Clp complex"/>
    <property type="evidence" value="ECO:0007669"/>
    <property type="project" value="TreeGrafter"/>
</dbReference>
<dbReference type="PROSITE" id="PS00381">
    <property type="entry name" value="CLP_PROTEASE_SER"/>
    <property type="match status" value="1"/>
</dbReference>
<dbReference type="CDD" id="cd07017">
    <property type="entry name" value="S14_ClpP_2"/>
    <property type="match status" value="1"/>
</dbReference>
<evidence type="ECO:0000256" key="4">
    <source>
        <dbReference type="ARBA" id="ARBA00022801"/>
    </source>
</evidence>
<keyword evidence="5 7" id="KW-0720">Serine protease</keyword>
<evidence type="ECO:0000313" key="12">
    <source>
        <dbReference type="EMBL" id="AJE72541.1"/>
    </source>
</evidence>
<evidence type="ECO:0000256" key="10">
    <source>
        <dbReference type="RuleBase" id="RU000549"/>
    </source>
</evidence>
<dbReference type="GO" id="GO:0009532">
    <property type="term" value="C:plastid stroma"/>
    <property type="evidence" value="ECO:0007669"/>
    <property type="project" value="UniProtKB-ARBA"/>
</dbReference>
<dbReference type="EMBL" id="MK460497">
    <property type="protein sequence ID" value="QCO73663.1"/>
    <property type="molecule type" value="Genomic_DNA"/>
</dbReference>
<dbReference type="GO" id="GO:0004252">
    <property type="term" value="F:serine-type endopeptidase activity"/>
    <property type="evidence" value="ECO:0007669"/>
    <property type="project" value="UniProtKB-UniRule"/>
</dbReference>
<evidence type="ECO:0000256" key="1">
    <source>
        <dbReference type="ARBA" id="ARBA00007039"/>
    </source>
</evidence>
<dbReference type="PANTHER" id="PTHR10381:SF15">
    <property type="entry name" value="CHLOROPLASTIC ATP-DEPENDENT CLP PROTEASE PROTEOLYTIC SUBUNIT 1"/>
    <property type="match status" value="1"/>
</dbReference>
<dbReference type="GeneID" id="40504072"/>
<dbReference type="EC" id="3.4.21.92" evidence="7 10"/>
<gene>
    <name evidence="7 12" type="primary">clpP</name>
</gene>
<protein>
    <recommendedName>
        <fullName evidence="7 11">ATP-dependent Clp protease proteolytic subunit</fullName>
        <ecNumber evidence="7 10">3.4.21.92</ecNumber>
    </recommendedName>
    <alternativeName>
        <fullName evidence="7">Endopeptidase Clp</fullName>
    </alternativeName>
</protein>
<dbReference type="HAMAP" id="MF_00444">
    <property type="entry name" value="ClpP"/>
    <property type="match status" value="1"/>
</dbReference>
<dbReference type="InterPro" id="IPR001907">
    <property type="entry name" value="ClpP"/>
</dbReference>
<evidence type="ECO:0000256" key="3">
    <source>
        <dbReference type="ARBA" id="ARBA00022670"/>
    </source>
</evidence>
<dbReference type="RefSeq" id="YP_009656767.1">
    <property type="nucleotide sequence ID" value="NC_042847.1"/>
</dbReference>
<dbReference type="InterPro" id="IPR018215">
    <property type="entry name" value="ClpP_Ser_AS"/>
</dbReference>
<dbReference type="PRINTS" id="PR00127">
    <property type="entry name" value="CLPPROTEASEP"/>
</dbReference>
<dbReference type="AlphaFoldDB" id="A0A0K0LWT7"/>
<comment type="subunit">
    <text evidence="7">Component of the chloroplastic Clp protease core complex.</text>
</comment>
<dbReference type="PANTHER" id="PTHR10381">
    <property type="entry name" value="ATP-DEPENDENT CLP PROTEASE PROTEOLYTIC SUBUNIT"/>
    <property type="match status" value="1"/>
</dbReference>
<dbReference type="Pfam" id="PF00574">
    <property type="entry name" value="CLP_protease"/>
    <property type="match status" value="1"/>
</dbReference>
<feature type="active site" evidence="7 9">
    <location>
        <position position="126"/>
    </location>
</feature>
<name>A0A0K0LWT7_9FABA</name>
<dbReference type="InterPro" id="IPR033135">
    <property type="entry name" value="ClpP_His_AS"/>
</dbReference>
<dbReference type="PROSITE" id="PS00382">
    <property type="entry name" value="CLP_PROTEASE_HIS"/>
    <property type="match status" value="1"/>
</dbReference>
<evidence type="ECO:0000256" key="7">
    <source>
        <dbReference type="HAMAP-Rule" id="MF_00444"/>
    </source>
</evidence>
<keyword evidence="7" id="KW-0963">Cytoplasm</keyword>
<proteinExistence type="inferred from homology"/>
<sequence>MPVGVPKVPFDLPEDEESTWADLYNRLYQQRFLFLGQEVESEISNQLVGLMVYLSLEDKSKDLFLFINSPGGEVFSGLAIFDIMRAVQADVQTVCVGTAASMASLILAGGEITKRLAFPHGRVMIHQPASSFYRLTADYGIDESDQIQLIRRDVANLYVEITGKKFWKIYKDMQRDTFMSAEDAQAHGIVDMVGD</sequence>
<evidence type="ECO:0000313" key="13">
    <source>
        <dbReference type="EMBL" id="QCO73663.1"/>
    </source>
</evidence>
<comment type="similarity">
    <text evidence="1 7 11">Belongs to the peptidase S14 family.</text>
</comment>
<keyword evidence="3 7" id="KW-0645">Protease</keyword>
<reference evidence="13" key="3">
    <citation type="submission" date="2019-01" db="EMBL/GenBank/DDBJ databases">
        <authorList>
            <person name="Choi I.-S."/>
            <person name="Jansen R."/>
            <person name="Ruhlman T."/>
        </authorList>
    </citation>
    <scope>NUCLEOTIDE SEQUENCE</scope>
</reference>
<evidence type="ECO:0000256" key="5">
    <source>
        <dbReference type="ARBA" id="ARBA00022825"/>
    </source>
</evidence>
<comment type="catalytic activity">
    <reaction evidence="6 7 9">
        <text>Hydrolysis of proteins to small peptides in the presence of ATP and magnesium. alpha-casein is the usual test substrate. In the absence of ATP, only oligopeptides shorter than five residues are hydrolyzed (such as succinyl-Leu-Tyr-|-NHMec, and Leu-Tyr-Leu-|-Tyr-Trp, in which cleavage of the -Tyr-|-Leu- and -Tyr-|-Trp bonds also occurs).</text>
        <dbReference type="EC" id="3.4.21.92"/>
    </reaction>
</comment>
<keyword evidence="4 7" id="KW-0378">Hydrolase</keyword>
<organism evidence="12">
    <name type="scientific">Medicago lupulina</name>
    <dbReference type="NCBI Taxonomy" id="47085"/>
    <lineage>
        <taxon>Eukaryota</taxon>
        <taxon>Viridiplantae</taxon>
        <taxon>Streptophyta</taxon>
        <taxon>Embryophyta</taxon>
        <taxon>Tracheophyta</taxon>
        <taxon>Spermatophyta</taxon>
        <taxon>Magnoliopsida</taxon>
        <taxon>eudicotyledons</taxon>
        <taxon>Gunneridae</taxon>
        <taxon>Pentapetalae</taxon>
        <taxon>rosids</taxon>
        <taxon>fabids</taxon>
        <taxon>Fabales</taxon>
        <taxon>Fabaceae</taxon>
        <taxon>Papilionoideae</taxon>
        <taxon>50 kb inversion clade</taxon>
        <taxon>NPAAA clade</taxon>
        <taxon>Hologalegina</taxon>
        <taxon>IRL clade</taxon>
        <taxon>Trifolieae</taxon>
        <taxon>Medicago</taxon>
    </lineage>
</organism>
<evidence type="ECO:0000256" key="11">
    <source>
        <dbReference type="RuleBase" id="RU003567"/>
    </source>
</evidence>
<dbReference type="SUPFAM" id="SSF52096">
    <property type="entry name" value="ClpP/crotonase"/>
    <property type="match status" value="1"/>
</dbReference>
<dbReference type="GO" id="GO:0051117">
    <property type="term" value="F:ATPase binding"/>
    <property type="evidence" value="ECO:0007669"/>
    <property type="project" value="TreeGrafter"/>
</dbReference>